<protein>
    <submittedName>
        <fullName evidence="2">Uncharacterized protein</fullName>
    </submittedName>
</protein>
<feature type="compositionally biased region" description="Pro residues" evidence="1">
    <location>
        <begin position="125"/>
        <end position="135"/>
    </location>
</feature>
<proteinExistence type="predicted"/>
<dbReference type="Proteomes" id="UP001595699">
    <property type="component" value="Unassembled WGS sequence"/>
</dbReference>
<name>A0ABV7YKS1_9ACTN</name>
<evidence type="ECO:0000313" key="2">
    <source>
        <dbReference type="EMBL" id="MFC3765950.1"/>
    </source>
</evidence>
<keyword evidence="3" id="KW-1185">Reference proteome</keyword>
<feature type="compositionally biased region" description="Gly residues" evidence="1">
    <location>
        <begin position="114"/>
        <end position="123"/>
    </location>
</feature>
<evidence type="ECO:0000256" key="1">
    <source>
        <dbReference type="SAM" id="MobiDB-lite"/>
    </source>
</evidence>
<evidence type="ECO:0000313" key="3">
    <source>
        <dbReference type="Proteomes" id="UP001595699"/>
    </source>
</evidence>
<dbReference type="EMBL" id="JBHRZH010000044">
    <property type="protein sequence ID" value="MFC3765950.1"/>
    <property type="molecule type" value="Genomic_DNA"/>
</dbReference>
<comment type="caution">
    <text evidence="2">The sequence shown here is derived from an EMBL/GenBank/DDBJ whole genome shotgun (WGS) entry which is preliminary data.</text>
</comment>
<organism evidence="2 3">
    <name type="scientific">Tenggerimyces flavus</name>
    <dbReference type="NCBI Taxonomy" id="1708749"/>
    <lineage>
        <taxon>Bacteria</taxon>
        <taxon>Bacillati</taxon>
        <taxon>Actinomycetota</taxon>
        <taxon>Actinomycetes</taxon>
        <taxon>Propionibacteriales</taxon>
        <taxon>Nocardioidaceae</taxon>
        <taxon>Tenggerimyces</taxon>
    </lineage>
</organism>
<gene>
    <name evidence="2" type="ORF">ACFOUW_34300</name>
</gene>
<accession>A0ABV7YKS1</accession>
<reference evidence="3" key="1">
    <citation type="journal article" date="2019" name="Int. J. Syst. Evol. Microbiol.">
        <title>The Global Catalogue of Microorganisms (GCM) 10K type strain sequencing project: providing services to taxonomists for standard genome sequencing and annotation.</title>
        <authorList>
            <consortium name="The Broad Institute Genomics Platform"/>
            <consortium name="The Broad Institute Genome Sequencing Center for Infectious Disease"/>
            <person name="Wu L."/>
            <person name="Ma J."/>
        </authorList>
    </citation>
    <scope>NUCLEOTIDE SEQUENCE [LARGE SCALE GENOMIC DNA]</scope>
    <source>
        <strain evidence="3">CGMCC 4.7241</strain>
    </source>
</reference>
<dbReference type="RefSeq" id="WP_205119581.1">
    <property type="nucleotide sequence ID" value="NZ_JAFBCM010000001.1"/>
</dbReference>
<feature type="region of interest" description="Disordered" evidence="1">
    <location>
        <begin position="112"/>
        <end position="135"/>
    </location>
</feature>
<sequence length="135" mass="14434">MTTQVDPGNIESFGKRMLELADYWSDPQGAPMKILEADRSSVYFPEPGEHVEGDAWRQAYDGKRSQLGQTFGTLFQLLETFGKGSKKIAEKYSDAEALSNAKIGQIDTILAQEGVGGTGGQTPPGGTPPTTPPTA</sequence>